<dbReference type="EMBL" id="JAHRIO010065005">
    <property type="protein sequence ID" value="MEQ2179984.1"/>
    <property type="molecule type" value="Genomic_DNA"/>
</dbReference>
<accession>A0ABV0P972</accession>
<reference evidence="1 2" key="1">
    <citation type="submission" date="2021-06" db="EMBL/GenBank/DDBJ databases">
        <authorList>
            <person name="Palmer J.M."/>
        </authorList>
    </citation>
    <scope>NUCLEOTIDE SEQUENCE [LARGE SCALE GENOMIC DNA]</scope>
    <source>
        <strain evidence="1 2">GA_2019</strain>
        <tissue evidence="1">Muscle</tissue>
    </source>
</reference>
<dbReference type="Proteomes" id="UP001476798">
    <property type="component" value="Unassembled WGS sequence"/>
</dbReference>
<name>A0ABV0P972_9TELE</name>
<keyword evidence="2" id="KW-1185">Reference proteome</keyword>
<gene>
    <name evidence="1" type="ORF">GOODEAATRI_030888</name>
</gene>
<comment type="caution">
    <text evidence="1">The sequence shown here is derived from an EMBL/GenBank/DDBJ whole genome shotgun (WGS) entry which is preliminary data.</text>
</comment>
<protein>
    <submittedName>
        <fullName evidence="1">Uncharacterized protein</fullName>
    </submittedName>
</protein>
<evidence type="ECO:0000313" key="1">
    <source>
        <dbReference type="EMBL" id="MEQ2179984.1"/>
    </source>
</evidence>
<sequence length="174" mass="19538">MFQVCVEFVPDSVSVPGGQNFTTGEPSIPTEPEFVLVCCWQIYLMNLQLPSCPNHQNMQKHFSLFQALRLLNQRPDYSRSHGNRRKCWDPGWFPHPDPLRMINGSSQNAEGQVITEEKGIRCENLPIITPTGDVVVSSLNIQVRLIERTLLGHHGPGQAGYVDGRLQHHGRGSV</sequence>
<organism evidence="1 2">
    <name type="scientific">Goodea atripinnis</name>
    <dbReference type="NCBI Taxonomy" id="208336"/>
    <lineage>
        <taxon>Eukaryota</taxon>
        <taxon>Metazoa</taxon>
        <taxon>Chordata</taxon>
        <taxon>Craniata</taxon>
        <taxon>Vertebrata</taxon>
        <taxon>Euteleostomi</taxon>
        <taxon>Actinopterygii</taxon>
        <taxon>Neopterygii</taxon>
        <taxon>Teleostei</taxon>
        <taxon>Neoteleostei</taxon>
        <taxon>Acanthomorphata</taxon>
        <taxon>Ovalentaria</taxon>
        <taxon>Atherinomorphae</taxon>
        <taxon>Cyprinodontiformes</taxon>
        <taxon>Goodeidae</taxon>
        <taxon>Goodea</taxon>
    </lineage>
</organism>
<evidence type="ECO:0000313" key="2">
    <source>
        <dbReference type="Proteomes" id="UP001476798"/>
    </source>
</evidence>
<proteinExistence type="predicted"/>